<protein>
    <submittedName>
        <fullName evidence="4">Glycoside hydrolase family 127 protein</fullName>
    </submittedName>
</protein>
<feature type="domain" description="Non-reducing end beta-L-arabinofuranosidase-like GH127 catalytic" evidence="1">
    <location>
        <begin position="25"/>
        <end position="417"/>
    </location>
</feature>
<evidence type="ECO:0000259" key="2">
    <source>
        <dbReference type="Pfam" id="PF20736"/>
    </source>
</evidence>
<feature type="domain" description="Non-reducing end beta-L-arabinofuranosidase-like GH127 C-terminal" evidence="3">
    <location>
        <begin position="524"/>
        <end position="627"/>
    </location>
</feature>
<sequence>MSRIVDFGLPIVPSTSRLRPLGLGDVEILGGFWGERQALNASTLIAHAQEWMEKVGWIANFDHALDGTLVEKRRGREFSDSDVYKLMEAMAWEHGRTGSAEMNERFEALTRRILPVQEPDGYLNTKFGRPGQQPRYSDFEWGHELYCFGHLIQAAVARARTFGRDAFVEMAIRAADHVCAEFGEGGRDSIPGHPEIEVALAELGRLLGDDKYIRQAALFVERRGHGRLRDIEWGRSYYQDDIPVREATVARGHAVRAMYLAAGAADVAVETGDEELFAAVKAQMDATMARRTYVTGGMGSRHTGEAFGEDFELPPDRSYSETCAGIAAMMVCQRLLLATGEPQYADLIERILYNIVATSTAEDGHGFFYANTLYRRTPGELPEKDVPSPRADSSLRAPWYDVSCCPTNVSRTLASMASMIATTGDGAVQIHQFVPAHIRAAVADESIELDMTTNYPDDGIVRITVVSAPTQGVELRLRVPAWVDGGATLAVGDTVVEVAAGYAHAPRRLRAGESLTLTLPMEAKWVHPDPRIDTVFHQVAVTKGPRVFALESHDLGADVGRAQVDVAAGLGDGVQPEVAIRLVAEGGSGWPYRAAGDAGQGEPRRTTLIPYHRWGNRGPATMRVWLPMA</sequence>
<keyword evidence="4" id="KW-0378">Hydrolase</keyword>
<dbReference type="PANTHER" id="PTHR43465:SF2">
    <property type="entry name" value="DUF1680 DOMAIN PROTEIN (AFU_ORTHOLOGUE AFUA_1G08910)"/>
    <property type="match status" value="1"/>
</dbReference>
<dbReference type="EMBL" id="BAABLV010000009">
    <property type="protein sequence ID" value="GAA4892037.1"/>
    <property type="molecule type" value="Genomic_DNA"/>
</dbReference>
<gene>
    <name evidence="4" type="ORF">GCM10025789_06240</name>
</gene>
<dbReference type="InterPro" id="IPR049174">
    <property type="entry name" value="Beta-AFase-like"/>
</dbReference>
<dbReference type="RefSeq" id="WP_345578855.1">
    <property type="nucleotide sequence ID" value="NZ_BAABLV010000009.1"/>
</dbReference>
<evidence type="ECO:0000259" key="1">
    <source>
        <dbReference type="Pfam" id="PF07944"/>
    </source>
</evidence>
<comment type="caution">
    <text evidence="4">The sequence shown here is derived from an EMBL/GenBank/DDBJ whole genome shotgun (WGS) entry which is preliminary data.</text>
</comment>
<evidence type="ECO:0000259" key="3">
    <source>
        <dbReference type="Pfam" id="PF20737"/>
    </source>
</evidence>
<reference evidence="5" key="1">
    <citation type="journal article" date="2019" name="Int. J. Syst. Evol. Microbiol.">
        <title>The Global Catalogue of Microorganisms (GCM) 10K type strain sequencing project: providing services to taxonomists for standard genome sequencing and annotation.</title>
        <authorList>
            <consortium name="The Broad Institute Genomics Platform"/>
            <consortium name="The Broad Institute Genome Sequencing Center for Infectious Disease"/>
            <person name="Wu L."/>
            <person name="Ma J."/>
        </authorList>
    </citation>
    <scope>NUCLEOTIDE SEQUENCE [LARGE SCALE GENOMIC DNA]</scope>
    <source>
        <strain evidence="5">JCM 19125</strain>
    </source>
</reference>
<evidence type="ECO:0000313" key="4">
    <source>
        <dbReference type="EMBL" id="GAA4892037.1"/>
    </source>
</evidence>
<keyword evidence="5" id="KW-1185">Reference proteome</keyword>
<dbReference type="PANTHER" id="PTHR43465">
    <property type="entry name" value="DUF1680 DOMAIN PROTEIN (AFU_ORTHOLOGUE AFUA_1G08910)"/>
    <property type="match status" value="1"/>
</dbReference>
<dbReference type="SUPFAM" id="SSF48208">
    <property type="entry name" value="Six-hairpin glycosidases"/>
    <property type="match status" value="1"/>
</dbReference>
<organism evidence="4 5">
    <name type="scientific">Tessaracoccus lubricantis</name>
    <dbReference type="NCBI Taxonomy" id="545543"/>
    <lineage>
        <taxon>Bacteria</taxon>
        <taxon>Bacillati</taxon>
        <taxon>Actinomycetota</taxon>
        <taxon>Actinomycetes</taxon>
        <taxon>Propionibacteriales</taxon>
        <taxon>Propionibacteriaceae</taxon>
        <taxon>Tessaracoccus</taxon>
    </lineage>
</organism>
<evidence type="ECO:0000313" key="5">
    <source>
        <dbReference type="Proteomes" id="UP001501521"/>
    </source>
</evidence>
<dbReference type="Pfam" id="PF20736">
    <property type="entry name" value="Glyco_hydro127M"/>
    <property type="match status" value="1"/>
</dbReference>
<dbReference type="Pfam" id="PF07944">
    <property type="entry name" value="Beta-AFase-like_GH127_cat"/>
    <property type="match status" value="1"/>
</dbReference>
<dbReference type="InterPro" id="IPR012878">
    <property type="entry name" value="Beta-AFase-like_GH127_cat"/>
</dbReference>
<dbReference type="InterPro" id="IPR008928">
    <property type="entry name" value="6-hairpin_glycosidase_sf"/>
</dbReference>
<dbReference type="InterPro" id="IPR049049">
    <property type="entry name" value="Beta-AFase-like_GH127_C"/>
</dbReference>
<dbReference type="InterPro" id="IPR049046">
    <property type="entry name" value="Beta-AFase-like_GH127_middle"/>
</dbReference>
<dbReference type="Proteomes" id="UP001501521">
    <property type="component" value="Unassembled WGS sequence"/>
</dbReference>
<dbReference type="Pfam" id="PF20737">
    <property type="entry name" value="Glyco_hydro127C"/>
    <property type="match status" value="1"/>
</dbReference>
<name>A0ABP9F3F9_9ACTN</name>
<proteinExistence type="predicted"/>
<accession>A0ABP9F3F9</accession>
<dbReference type="GO" id="GO:0016787">
    <property type="term" value="F:hydrolase activity"/>
    <property type="evidence" value="ECO:0007669"/>
    <property type="project" value="UniProtKB-KW"/>
</dbReference>
<feature type="domain" description="Non-reducing end beta-L-arabinofuranosidase-like GH127 middle" evidence="2">
    <location>
        <begin position="428"/>
        <end position="521"/>
    </location>
</feature>